<keyword evidence="5 7" id="KW-0472">Membrane</keyword>
<comment type="subcellular location">
    <subcellularLocation>
        <location evidence="1">Membrane</location>
        <topology evidence="1">Multi-pass membrane protein</topology>
    </subcellularLocation>
</comment>
<sequence>MFATYLIGLREGLEAGLIVGILVAYLGKIGRRDLLARLWIGIGIAVAVSLGVGAILTWGPYALTFQAQEILGGTLSIVAVAMVTWMIFWMGSHGATLSKELRSQVDAAVDRSWFAIVLLGALSVGREGVETALFVWANVAGGDEPVLATIGAVLGILTAIAISYGISKGLVRFNLSLFFTWTGVFLVFVAAGVLAYGIGDLQEASVIPGWGAPAYSLTSVVQPGGVLDVVLGGIFNFTPEPTWAQVIGWVLYVVIVLSLYLGMLQRRSRAHARAVAPQAPVGPADPAASVESSTQIRSTP</sequence>
<evidence type="ECO:0000313" key="9">
    <source>
        <dbReference type="Proteomes" id="UP000291259"/>
    </source>
</evidence>
<feature type="transmembrane region" description="Helical" evidence="7">
    <location>
        <begin position="178"/>
        <end position="198"/>
    </location>
</feature>
<feature type="region of interest" description="Disordered" evidence="6">
    <location>
        <begin position="279"/>
        <end position="300"/>
    </location>
</feature>
<feature type="transmembrane region" description="Helical" evidence="7">
    <location>
        <begin position="112"/>
        <end position="139"/>
    </location>
</feature>
<gene>
    <name evidence="8" type="ORF">ET445_03325</name>
</gene>
<evidence type="ECO:0000313" key="8">
    <source>
        <dbReference type="EMBL" id="QAY72515.1"/>
    </source>
</evidence>
<keyword evidence="4 7" id="KW-1133">Transmembrane helix</keyword>
<protein>
    <submittedName>
        <fullName evidence="8">High-affinity Fe2+/Pb2+ permease</fullName>
    </submittedName>
</protein>
<dbReference type="AlphaFoldDB" id="A0A4P6FA63"/>
<feature type="compositionally biased region" description="Polar residues" evidence="6">
    <location>
        <begin position="290"/>
        <end position="300"/>
    </location>
</feature>
<keyword evidence="9" id="KW-1185">Reference proteome</keyword>
<evidence type="ECO:0000256" key="7">
    <source>
        <dbReference type="SAM" id="Phobius"/>
    </source>
</evidence>
<dbReference type="GO" id="GO:0015093">
    <property type="term" value="F:ferrous iron transmembrane transporter activity"/>
    <property type="evidence" value="ECO:0007669"/>
    <property type="project" value="TreeGrafter"/>
</dbReference>
<keyword evidence="3 7" id="KW-0812">Transmembrane</keyword>
<feature type="transmembrane region" description="Helical" evidence="7">
    <location>
        <begin position="145"/>
        <end position="166"/>
    </location>
</feature>
<dbReference type="KEGG" id="agf:ET445_03325"/>
<feature type="transmembrane region" description="Helical" evidence="7">
    <location>
        <begin position="70"/>
        <end position="91"/>
    </location>
</feature>
<dbReference type="NCBIfam" id="NF041756">
    <property type="entry name" value="EfeU"/>
    <property type="match status" value="1"/>
</dbReference>
<evidence type="ECO:0000256" key="3">
    <source>
        <dbReference type="ARBA" id="ARBA00022692"/>
    </source>
</evidence>
<evidence type="ECO:0000256" key="5">
    <source>
        <dbReference type="ARBA" id="ARBA00023136"/>
    </source>
</evidence>
<evidence type="ECO:0000256" key="1">
    <source>
        <dbReference type="ARBA" id="ARBA00004141"/>
    </source>
</evidence>
<dbReference type="OrthoDB" id="7260758at2"/>
<proteinExistence type="inferred from homology"/>
<dbReference type="GO" id="GO:0033573">
    <property type="term" value="C:high-affinity iron permease complex"/>
    <property type="evidence" value="ECO:0007669"/>
    <property type="project" value="InterPro"/>
</dbReference>
<dbReference type="Proteomes" id="UP000291259">
    <property type="component" value="Chromosome"/>
</dbReference>
<dbReference type="Pfam" id="PF03239">
    <property type="entry name" value="FTR1"/>
    <property type="match status" value="1"/>
</dbReference>
<accession>A0A4P6FA63</accession>
<dbReference type="RefSeq" id="WP_129188816.1">
    <property type="nucleotide sequence ID" value="NZ_CP035491.1"/>
</dbReference>
<comment type="similarity">
    <text evidence="2">Belongs to the oxidase-dependent Fe transporter (OFeT) (TC 9.A.10.1) family.</text>
</comment>
<dbReference type="PANTHER" id="PTHR31632:SF2">
    <property type="entry name" value="PLASMA MEMBRANE IRON PERMEASE"/>
    <property type="match status" value="1"/>
</dbReference>
<name>A0A4P6FA63_9MICO</name>
<feature type="transmembrane region" description="Helical" evidence="7">
    <location>
        <begin position="6"/>
        <end position="26"/>
    </location>
</feature>
<organism evidence="8 9">
    <name type="scientific">Agromyces protaetiae</name>
    <dbReference type="NCBI Taxonomy" id="2509455"/>
    <lineage>
        <taxon>Bacteria</taxon>
        <taxon>Bacillati</taxon>
        <taxon>Actinomycetota</taxon>
        <taxon>Actinomycetes</taxon>
        <taxon>Micrococcales</taxon>
        <taxon>Microbacteriaceae</taxon>
        <taxon>Agromyces</taxon>
    </lineage>
</organism>
<dbReference type="InterPro" id="IPR004923">
    <property type="entry name" value="FTR1/Fip1/EfeU"/>
</dbReference>
<dbReference type="PANTHER" id="PTHR31632">
    <property type="entry name" value="IRON TRANSPORTER FTH1"/>
    <property type="match status" value="1"/>
</dbReference>
<reference evidence="8 9" key="1">
    <citation type="submission" date="2019-01" db="EMBL/GenBank/DDBJ databases">
        <title>Genome sequencing of strain FW100M-8.</title>
        <authorList>
            <person name="Heo J."/>
            <person name="Kim S.-J."/>
            <person name="Kim J.-S."/>
            <person name="Hong S.-B."/>
            <person name="Kwon S.-W."/>
        </authorList>
    </citation>
    <scope>NUCLEOTIDE SEQUENCE [LARGE SCALE GENOMIC DNA]</scope>
    <source>
        <strain evidence="8 9">FW100M-8</strain>
    </source>
</reference>
<feature type="transmembrane region" description="Helical" evidence="7">
    <location>
        <begin position="38"/>
        <end position="58"/>
    </location>
</feature>
<feature type="transmembrane region" description="Helical" evidence="7">
    <location>
        <begin position="243"/>
        <end position="263"/>
    </location>
</feature>
<evidence type="ECO:0000256" key="2">
    <source>
        <dbReference type="ARBA" id="ARBA00008333"/>
    </source>
</evidence>
<evidence type="ECO:0000256" key="6">
    <source>
        <dbReference type="SAM" id="MobiDB-lite"/>
    </source>
</evidence>
<dbReference type="EMBL" id="CP035491">
    <property type="protein sequence ID" value="QAY72515.1"/>
    <property type="molecule type" value="Genomic_DNA"/>
</dbReference>
<evidence type="ECO:0000256" key="4">
    <source>
        <dbReference type="ARBA" id="ARBA00022989"/>
    </source>
</evidence>